<evidence type="ECO:0000256" key="6">
    <source>
        <dbReference type="ARBA" id="ARBA00023136"/>
    </source>
</evidence>
<evidence type="ECO:0000256" key="8">
    <source>
        <dbReference type="ARBA" id="ARBA00023180"/>
    </source>
</evidence>
<reference evidence="11" key="1">
    <citation type="submission" date="2020-07" db="EMBL/GenBank/DDBJ databases">
        <title>The High-quality genome of the commercially important snow crab, Chionoecetes opilio.</title>
        <authorList>
            <person name="Jeong J.-H."/>
            <person name="Ryu S."/>
        </authorList>
    </citation>
    <scope>NUCLEOTIDE SEQUENCE</scope>
    <source>
        <strain evidence="11">MADBK_172401_WGS</strain>
        <tissue evidence="11">Digestive gland</tissue>
    </source>
</reference>
<evidence type="ECO:0000256" key="9">
    <source>
        <dbReference type="PROSITE-ProRule" id="PRU00124"/>
    </source>
</evidence>
<dbReference type="InterPro" id="IPR051221">
    <property type="entry name" value="LDLR-related"/>
</dbReference>
<protein>
    <submittedName>
        <fullName evidence="11">Sortilin-related receptor</fullName>
    </submittedName>
</protein>
<dbReference type="FunFam" id="4.10.400.10:FF:000024">
    <property type="entry name" value="Low-density lipoprotein RecePtor related"/>
    <property type="match status" value="1"/>
</dbReference>
<evidence type="ECO:0000256" key="1">
    <source>
        <dbReference type="ARBA" id="ARBA00004167"/>
    </source>
</evidence>
<comment type="subcellular location">
    <subcellularLocation>
        <location evidence="1">Membrane</location>
        <topology evidence="1">Single-pass membrane protein</topology>
    </subcellularLocation>
</comment>
<evidence type="ECO:0000256" key="4">
    <source>
        <dbReference type="ARBA" id="ARBA00022737"/>
    </source>
</evidence>
<organism evidence="11 12">
    <name type="scientific">Chionoecetes opilio</name>
    <name type="common">Atlantic snow crab</name>
    <name type="synonym">Cancer opilio</name>
    <dbReference type="NCBI Taxonomy" id="41210"/>
    <lineage>
        <taxon>Eukaryota</taxon>
        <taxon>Metazoa</taxon>
        <taxon>Ecdysozoa</taxon>
        <taxon>Arthropoda</taxon>
        <taxon>Crustacea</taxon>
        <taxon>Multicrustacea</taxon>
        <taxon>Malacostraca</taxon>
        <taxon>Eumalacostraca</taxon>
        <taxon>Eucarida</taxon>
        <taxon>Decapoda</taxon>
        <taxon>Pleocyemata</taxon>
        <taxon>Brachyura</taxon>
        <taxon>Eubrachyura</taxon>
        <taxon>Majoidea</taxon>
        <taxon>Majidae</taxon>
        <taxon>Chionoecetes</taxon>
    </lineage>
</organism>
<feature type="disulfide bond" evidence="9">
    <location>
        <begin position="47"/>
        <end position="62"/>
    </location>
</feature>
<name>A0A8J5CMX4_CHIOP</name>
<keyword evidence="3" id="KW-0812">Transmembrane</keyword>
<dbReference type="PANTHER" id="PTHR22722">
    <property type="entry name" value="LOW-DENSITY LIPOPROTEIN RECEPTOR-RELATED PROTEIN 2-RELATED"/>
    <property type="match status" value="1"/>
</dbReference>
<dbReference type="CDD" id="cd00112">
    <property type="entry name" value="LDLa"/>
    <property type="match status" value="2"/>
</dbReference>
<dbReference type="PRINTS" id="PR00261">
    <property type="entry name" value="LDLRECEPTOR"/>
</dbReference>
<dbReference type="GO" id="GO:0043235">
    <property type="term" value="C:receptor complex"/>
    <property type="evidence" value="ECO:0007669"/>
    <property type="project" value="TreeGrafter"/>
</dbReference>
<evidence type="ECO:0000256" key="5">
    <source>
        <dbReference type="ARBA" id="ARBA00022989"/>
    </source>
</evidence>
<evidence type="ECO:0000256" key="2">
    <source>
        <dbReference type="ARBA" id="ARBA00009939"/>
    </source>
</evidence>
<keyword evidence="11" id="KW-0675">Receptor</keyword>
<feature type="disulfide bond" evidence="9">
    <location>
        <begin position="28"/>
        <end position="40"/>
    </location>
</feature>
<feature type="disulfide bond" evidence="9">
    <location>
        <begin position="69"/>
        <end position="81"/>
    </location>
</feature>
<comment type="similarity">
    <text evidence="2">Belongs to the LDLR family.</text>
</comment>
<dbReference type="GO" id="GO:0006898">
    <property type="term" value="P:receptor-mediated endocytosis"/>
    <property type="evidence" value="ECO:0007669"/>
    <property type="project" value="TreeGrafter"/>
</dbReference>
<evidence type="ECO:0000256" key="3">
    <source>
        <dbReference type="ARBA" id="ARBA00022692"/>
    </source>
</evidence>
<gene>
    <name evidence="11" type="primary">SORL1_4</name>
    <name evidence="11" type="ORF">GWK47_010540</name>
</gene>
<dbReference type="InterPro" id="IPR002172">
    <property type="entry name" value="LDrepeatLR_classA_rpt"/>
</dbReference>
<dbReference type="SUPFAM" id="SSF57424">
    <property type="entry name" value="LDL receptor-like module"/>
    <property type="match status" value="2"/>
</dbReference>
<accession>A0A8J5CMX4</accession>
<feature type="signal peptide" evidence="10">
    <location>
        <begin position="1"/>
        <end position="20"/>
    </location>
</feature>
<keyword evidence="7 9" id="KW-1015">Disulfide bond</keyword>
<keyword evidence="4" id="KW-0677">Repeat</keyword>
<proteinExistence type="inferred from homology"/>
<keyword evidence="10" id="KW-0732">Signal</keyword>
<evidence type="ECO:0000256" key="7">
    <source>
        <dbReference type="ARBA" id="ARBA00023157"/>
    </source>
</evidence>
<dbReference type="GO" id="GO:0016324">
    <property type="term" value="C:apical plasma membrane"/>
    <property type="evidence" value="ECO:0007669"/>
    <property type="project" value="TreeGrafter"/>
</dbReference>
<dbReference type="SMART" id="SM00192">
    <property type="entry name" value="LDLa"/>
    <property type="match status" value="2"/>
</dbReference>
<feature type="disulfide bond" evidence="9">
    <location>
        <begin position="76"/>
        <end position="94"/>
    </location>
</feature>
<evidence type="ECO:0000256" key="10">
    <source>
        <dbReference type="SAM" id="SignalP"/>
    </source>
</evidence>
<dbReference type="EMBL" id="JACEEZ010019127">
    <property type="protein sequence ID" value="KAG0716040.1"/>
    <property type="molecule type" value="Genomic_DNA"/>
</dbReference>
<evidence type="ECO:0000313" key="11">
    <source>
        <dbReference type="EMBL" id="KAG0716040.1"/>
    </source>
</evidence>
<sequence>MSRLTALALLFAAALTLAAAAPGSPRACHAGYFTCANGLCIPDALVCDGDINCLTGNDEKNCTRTDDECFPGYFLCANGTCIPDSLVCNGLLNCVNGNDELDC</sequence>
<dbReference type="OrthoDB" id="10072370at2759"/>
<feature type="disulfide bond" evidence="9">
    <location>
        <begin position="35"/>
        <end position="53"/>
    </location>
</feature>
<keyword evidence="5" id="KW-1133">Transmembrane helix</keyword>
<keyword evidence="6" id="KW-0472">Membrane</keyword>
<dbReference type="GO" id="GO:0042562">
    <property type="term" value="F:hormone binding"/>
    <property type="evidence" value="ECO:0007669"/>
    <property type="project" value="TreeGrafter"/>
</dbReference>
<feature type="disulfide bond" evidence="9">
    <location>
        <begin position="88"/>
        <end position="103"/>
    </location>
</feature>
<keyword evidence="8" id="KW-0325">Glycoprotein</keyword>
<dbReference type="Pfam" id="PF00057">
    <property type="entry name" value="Ldl_recept_a"/>
    <property type="match status" value="2"/>
</dbReference>
<evidence type="ECO:0000313" key="12">
    <source>
        <dbReference type="Proteomes" id="UP000770661"/>
    </source>
</evidence>
<dbReference type="Proteomes" id="UP000770661">
    <property type="component" value="Unassembled WGS sequence"/>
</dbReference>
<keyword evidence="12" id="KW-1185">Reference proteome</keyword>
<dbReference type="PANTHER" id="PTHR22722:SF14">
    <property type="entry name" value="MEGALIN, ISOFORM A"/>
    <property type="match status" value="1"/>
</dbReference>
<dbReference type="Gene3D" id="4.10.400.10">
    <property type="entry name" value="Low-density Lipoprotein Receptor"/>
    <property type="match status" value="2"/>
</dbReference>
<dbReference type="AlphaFoldDB" id="A0A8J5CMX4"/>
<comment type="caution">
    <text evidence="11">The sequence shown here is derived from an EMBL/GenBank/DDBJ whole genome shotgun (WGS) entry which is preliminary data.</text>
</comment>
<dbReference type="InterPro" id="IPR036055">
    <property type="entry name" value="LDL_receptor-like_sf"/>
</dbReference>
<feature type="chain" id="PRO_5035201859" evidence="10">
    <location>
        <begin position="21"/>
        <end position="103"/>
    </location>
</feature>
<dbReference type="PROSITE" id="PS50068">
    <property type="entry name" value="LDLRA_2"/>
    <property type="match status" value="2"/>
</dbReference>